<dbReference type="InterPro" id="IPR016166">
    <property type="entry name" value="FAD-bd_PCMH"/>
</dbReference>
<accession>A0A8E2JN87</accession>
<dbReference type="PANTHER" id="PTHR42973">
    <property type="entry name" value="BINDING OXIDOREDUCTASE, PUTATIVE (AFU_ORTHOLOGUE AFUA_1G17690)-RELATED"/>
    <property type="match status" value="1"/>
</dbReference>
<protein>
    <submittedName>
        <fullName evidence="8">FAD-binding domain-containing protein</fullName>
    </submittedName>
</protein>
<evidence type="ECO:0000313" key="9">
    <source>
        <dbReference type="Proteomes" id="UP000250140"/>
    </source>
</evidence>
<keyword evidence="5" id="KW-0560">Oxidoreductase</keyword>
<feature type="chain" id="PRO_5034132357" evidence="6">
    <location>
        <begin position="22"/>
        <end position="493"/>
    </location>
</feature>
<feature type="signal peptide" evidence="6">
    <location>
        <begin position="1"/>
        <end position="21"/>
    </location>
</feature>
<comment type="cofactor">
    <cofactor evidence="1">
        <name>FAD</name>
        <dbReference type="ChEBI" id="CHEBI:57692"/>
    </cofactor>
</comment>
<name>A0A8E2JN87_9PEZI</name>
<dbReference type="GO" id="GO:0016491">
    <property type="term" value="F:oxidoreductase activity"/>
    <property type="evidence" value="ECO:0007669"/>
    <property type="project" value="UniProtKB-KW"/>
</dbReference>
<gene>
    <name evidence="8" type="ORF">AOQ84DRAFT_303713</name>
</gene>
<evidence type="ECO:0000256" key="1">
    <source>
        <dbReference type="ARBA" id="ARBA00001974"/>
    </source>
</evidence>
<dbReference type="Pfam" id="PF01565">
    <property type="entry name" value="FAD_binding_4"/>
    <property type="match status" value="1"/>
</dbReference>
<dbReference type="AlphaFoldDB" id="A0A8E2JN87"/>
<dbReference type="Proteomes" id="UP000250140">
    <property type="component" value="Unassembled WGS sequence"/>
</dbReference>
<proteinExistence type="inferred from homology"/>
<reference evidence="8 9" key="1">
    <citation type="journal article" date="2016" name="Nat. Commun.">
        <title>Ectomycorrhizal ecology is imprinted in the genome of the dominant symbiotic fungus Cenococcum geophilum.</title>
        <authorList>
            <consortium name="DOE Joint Genome Institute"/>
            <person name="Peter M."/>
            <person name="Kohler A."/>
            <person name="Ohm R.A."/>
            <person name="Kuo A."/>
            <person name="Krutzmann J."/>
            <person name="Morin E."/>
            <person name="Arend M."/>
            <person name="Barry K.W."/>
            <person name="Binder M."/>
            <person name="Choi C."/>
            <person name="Clum A."/>
            <person name="Copeland A."/>
            <person name="Grisel N."/>
            <person name="Haridas S."/>
            <person name="Kipfer T."/>
            <person name="LaButti K."/>
            <person name="Lindquist E."/>
            <person name="Lipzen A."/>
            <person name="Maire R."/>
            <person name="Meier B."/>
            <person name="Mihaltcheva S."/>
            <person name="Molinier V."/>
            <person name="Murat C."/>
            <person name="Poggeler S."/>
            <person name="Quandt C.A."/>
            <person name="Sperisen C."/>
            <person name="Tritt A."/>
            <person name="Tisserant E."/>
            <person name="Crous P.W."/>
            <person name="Henrissat B."/>
            <person name="Nehls U."/>
            <person name="Egli S."/>
            <person name="Spatafora J.W."/>
            <person name="Grigoriev I.V."/>
            <person name="Martin F.M."/>
        </authorList>
    </citation>
    <scope>NUCLEOTIDE SEQUENCE [LARGE SCALE GENOMIC DNA]</scope>
    <source>
        <strain evidence="8 9">CBS 207.34</strain>
    </source>
</reference>
<evidence type="ECO:0000256" key="4">
    <source>
        <dbReference type="ARBA" id="ARBA00022827"/>
    </source>
</evidence>
<dbReference type="EMBL" id="KV750843">
    <property type="protein sequence ID" value="OCL02959.1"/>
    <property type="molecule type" value="Genomic_DNA"/>
</dbReference>
<dbReference type="Gene3D" id="3.40.462.20">
    <property type="match status" value="1"/>
</dbReference>
<dbReference type="InterPro" id="IPR012951">
    <property type="entry name" value="BBE"/>
</dbReference>
<dbReference type="InterPro" id="IPR050416">
    <property type="entry name" value="FAD-linked_Oxidoreductase"/>
</dbReference>
<evidence type="ECO:0000313" key="8">
    <source>
        <dbReference type="EMBL" id="OCL02959.1"/>
    </source>
</evidence>
<keyword evidence="4" id="KW-0274">FAD</keyword>
<keyword evidence="3" id="KW-0285">Flavoprotein</keyword>
<evidence type="ECO:0000256" key="5">
    <source>
        <dbReference type="ARBA" id="ARBA00023002"/>
    </source>
</evidence>
<evidence type="ECO:0000256" key="2">
    <source>
        <dbReference type="ARBA" id="ARBA00005466"/>
    </source>
</evidence>
<keyword evidence="9" id="KW-1185">Reference proteome</keyword>
<evidence type="ECO:0000259" key="7">
    <source>
        <dbReference type="PROSITE" id="PS51387"/>
    </source>
</evidence>
<dbReference type="SUPFAM" id="SSF56176">
    <property type="entry name" value="FAD-binding/transporter-associated domain-like"/>
    <property type="match status" value="1"/>
</dbReference>
<comment type="similarity">
    <text evidence="2">Belongs to the oxygen-dependent FAD-linked oxidoreductase family.</text>
</comment>
<dbReference type="PROSITE" id="PS51387">
    <property type="entry name" value="FAD_PCMH"/>
    <property type="match status" value="1"/>
</dbReference>
<evidence type="ECO:0000256" key="6">
    <source>
        <dbReference type="SAM" id="SignalP"/>
    </source>
</evidence>
<organism evidence="8 9">
    <name type="scientific">Glonium stellatum</name>
    <dbReference type="NCBI Taxonomy" id="574774"/>
    <lineage>
        <taxon>Eukaryota</taxon>
        <taxon>Fungi</taxon>
        <taxon>Dikarya</taxon>
        <taxon>Ascomycota</taxon>
        <taxon>Pezizomycotina</taxon>
        <taxon>Dothideomycetes</taxon>
        <taxon>Pleosporomycetidae</taxon>
        <taxon>Gloniales</taxon>
        <taxon>Gloniaceae</taxon>
        <taxon>Glonium</taxon>
    </lineage>
</organism>
<dbReference type="InterPro" id="IPR016169">
    <property type="entry name" value="FAD-bd_PCMH_sub2"/>
</dbReference>
<evidence type="ECO:0000256" key="3">
    <source>
        <dbReference type="ARBA" id="ARBA00022630"/>
    </source>
</evidence>
<dbReference type="OrthoDB" id="415825at2759"/>
<dbReference type="InterPro" id="IPR006094">
    <property type="entry name" value="Oxid_FAD_bind_N"/>
</dbReference>
<sequence>MQHTLTTLTAFTSLVLQLAVAYDPANIAVQLTSSSIGLSPGTHIFFPTDQNWTTETTQRYTVHDAPGYIASIKPALESDVQKIVAFCSTNHIPFLATGGGHGFATTFGKLQNGIEIDLGFFRSVSVNTTASTMTIGGAVIFNDIFEPLYNAGKEIQTGSSPCVGMVGATLGGGVGRYNGLHGMIVDALLSVRIITGTGELVTASETENSDLFWGIRGAGMNYGIILSATYQAYDLTSSQVMNADIDLPLNSSGKLMEYLKSYENTLPAKLSIILRSTYAEENGGAYITINAVYAGPLSEGTALIQPILSANPIRQNITMVPWGSYINATFWGAGQFGCPKRFNANVYGGSVKTYDIPTFQKFFSDWNGFLKANPAAQEQSVFFIETFPTQAVRAVPDNTTAYPHRDITAHLLFNFGYPVNDTATNNAANAFGVQSRSNFAVTSGFDGLQVYVSYGHGDEGAVPLYGERKLPRLMALKKRWDPQNFFRYDEPLV</sequence>
<keyword evidence="6" id="KW-0732">Signal</keyword>
<dbReference type="Gene3D" id="3.30.465.10">
    <property type="match status" value="1"/>
</dbReference>
<dbReference type="Pfam" id="PF08031">
    <property type="entry name" value="BBE"/>
    <property type="match status" value="1"/>
</dbReference>
<dbReference type="InterPro" id="IPR036318">
    <property type="entry name" value="FAD-bd_PCMH-like_sf"/>
</dbReference>
<feature type="domain" description="FAD-binding PCMH-type" evidence="7">
    <location>
        <begin position="61"/>
        <end position="235"/>
    </location>
</feature>
<dbReference type="GO" id="GO:0071949">
    <property type="term" value="F:FAD binding"/>
    <property type="evidence" value="ECO:0007669"/>
    <property type="project" value="InterPro"/>
</dbReference>
<dbReference type="PANTHER" id="PTHR42973:SF9">
    <property type="entry name" value="FAD-BINDING PCMH-TYPE DOMAIN-CONTAINING PROTEIN-RELATED"/>
    <property type="match status" value="1"/>
</dbReference>